<proteinExistence type="predicted"/>
<keyword evidence="2" id="KW-1185">Reference proteome</keyword>
<dbReference type="Proteomes" id="UP001184150">
    <property type="component" value="Unassembled WGS sequence"/>
</dbReference>
<dbReference type="RefSeq" id="WP_158272932.1">
    <property type="nucleotide sequence ID" value="NZ_CP140000.1"/>
</dbReference>
<comment type="caution">
    <text evidence="1">The sequence shown here is derived from an EMBL/GenBank/DDBJ whole genome shotgun (WGS) entry which is preliminary data.</text>
</comment>
<sequence>MALLSMGSWLETFGQSEQQTINPWRWNYRAWGDIVGQGVSRTKNPTVTHRPNPLMNRAGIRRHVNEV</sequence>
<evidence type="ECO:0000313" key="1">
    <source>
        <dbReference type="EMBL" id="MDR6512435.1"/>
    </source>
</evidence>
<reference evidence="1 2" key="1">
    <citation type="submission" date="2023-07" db="EMBL/GenBank/DDBJ databases">
        <title>Sorghum-associated microbial communities from plants grown in Nebraska, USA.</title>
        <authorList>
            <person name="Schachtman D."/>
        </authorList>
    </citation>
    <scope>NUCLEOTIDE SEQUENCE [LARGE SCALE GENOMIC DNA]</scope>
    <source>
        <strain evidence="1 2">DS1027</strain>
    </source>
</reference>
<accession>A0ABU1MQ11</accession>
<protein>
    <submittedName>
        <fullName evidence="1">Uncharacterized protein</fullName>
    </submittedName>
</protein>
<name>A0ABU1MQ11_9SPHN</name>
<organism evidence="1 2">
    <name type="scientific">Novosphingobium capsulatum</name>
    <dbReference type="NCBI Taxonomy" id="13688"/>
    <lineage>
        <taxon>Bacteria</taxon>
        <taxon>Pseudomonadati</taxon>
        <taxon>Pseudomonadota</taxon>
        <taxon>Alphaproteobacteria</taxon>
        <taxon>Sphingomonadales</taxon>
        <taxon>Sphingomonadaceae</taxon>
        <taxon>Novosphingobium</taxon>
    </lineage>
</organism>
<dbReference type="EMBL" id="JAVDRD010000009">
    <property type="protein sequence ID" value="MDR6512435.1"/>
    <property type="molecule type" value="Genomic_DNA"/>
</dbReference>
<gene>
    <name evidence="1" type="ORF">J2792_003318</name>
</gene>
<evidence type="ECO:0000313" key="2">
    <source>
        <dbReference type="Proteomes" id="UP001184150"/>
    </source>
</evidence>